<dbReference type="SMART" id="SM00195">
    <property type="entry name" value="DSPc"/>
    <property type="match status" value="1"/>
</dbReference>
<dbReference type="EMBL" id="JAINUF010000008">
    <property type="protein sequence ID" value="KAJ8352803.1"/>
    <property type="molecule type" value="Genomic_DNA"/>
</dbReference>
<dbReference type="Gene3D" id="3.90.190.10">
    <property type="entry name" value="Protein tyrosine phosphatase superfamily"/>
    <property type="match status" value="1"/>
</dbReference>
<feature type="domain" description="Tyrosine specific protein phosphatases" evidence="4">
    <location>
        <begin position="193"/>
        <end position="253"/>
    </location>
</feature>
<dbReference type="SUPFAM" id="SSF52799">
    <property type="entry name" value="(Phosphotyrosine protein) phosphatases II"/>
    <property type="match status" value="1"/>
</dbReference>
<feature type="compositionally biased region" description="Acidic residues" evidence="2">
    <location>
        <begin position="840"/>
        <end position="850"/>
    </location>
</feature>
<evidence type="ECO:0000259" key="3">
    <source>
        <dbReference type="PROSITE" id="PS50054"/>
    </source>
</evidence>
<comment type="caution">
    <text evidence="5">The sequence shown here is derived from an EMBL/GenBank/DDBJ whole genome shotgun (WGS) entry which is preliminary data.</text>
</comment>
<feature type="region of interest" description="Disordered" evidence="2">
    <location>
        <begin position="617"/>
        <end position="654"/>
    </location>
</feature>
<feature type="compositionally biased region" description="Basic and acidic residues" evidence="2">
    <location>
        <begin position="570"/>
        <end position="583"/>
    </location>
</feature>
<feature type="compositionally biased region" description="Low complexity" evidence="2">
    <location>
        <begin position="627"/>
        <end position="645"/>
    </location>
</feature>
<feature type="compositionally biased region" description="Acidic residues" evidence="2">
    <location>
        <begin position="1027"/>
        <end position="1042"/>
    </location>
</feature>
<feature type="compositionally biased region" description="Acidic residues" evidence="2">
    <location>
        <begin position="1090"/>
        <end position="1099"/>
    </location>
</feature>
<feature type="compositionally biased region" description="Polar residues" evidence="2">
    <location>
        <begin position="962"/>
        <end position="973"/>
    </location>
</feature>
<gene>
    <name evidence="5" type="ORF">SKAU_G00242790</name>
</gene>
<comment type="similarity">
    <text evidence="1">Belongs to the protein-tyrosine phosphatase family. Non-receptor class dual specificity subfamily.</text>
</comment>
<feature type="compositionally biased region" description="Basic and acidic residues" evidence="2">
    <location>
        <begin position="928"/>
        <end position="958"/>
    </location>
</feature>
<dbReference type="InterPro" id="IPR020422">
    <property type="entry name" value="TYR_PHOSPHATASE_DUAL_dom"/>
</dbReference>
<dbReference type="Pfam" id="PF00782">
    <property type="entry name" value="DSPc"/>
    <property type="match status" value="1"/>
</dbReference>
<feature type="region of interest" description="Disordered" evidence="2">
    <location>
        <begin position="507"/>
        <end position="527"/>
    </location>
</feature>
<feature type="region of interest" description="Disordered" evidence="2">
    <location>
        <begin position="833"/>
        <end position="1152"/>
    </location>
</feature>
<dbReference type="GO" id="GO:0033549">
    <property type="term" value="F:MAP kinase phosphatase activity"/>
    <property type="evidence" value="ECO:0007669"/>
    <property type="project" value="TreeGrafter"/>
</dbReference>
<protein>
    <recommendedName>
        <fullName evidence="7">Inactive dual specificity phosphatase 27</fullName>
    </recommendedName>
</protein>
<evidence type="ECO:0000256" key="1">
    <source>
        <dbReference type="ARBA" id="ARBA00008601"/>
    </source>
</evidence>
<dbReference type="GO" id="GO:0043409">
    <property type="term" value="P:negative regulation of MAPK cascade"/>
    <property type="evidence" value="ECO:0007669"/>
    <property type="project" value="TreeGrafter"/>
</dbReference>
<dbReference type="InterPro" id="IPR029021">
    <property type="entry name" value="Prot-tyrosine_phosphatase-like"/>
</dbReference>
<dbReference type="PROSITE" id="PS50054">
    <property type="entry name" value="TYR_PHOSPHATASE_DUAL"/>
    <property type="match status" value="1"/>
</dbReference>
<feature type="compositionally biased region" description="Basic and acidic residues" evidence="2">
    <location>
        <begin position="1110"/>
        <end position="1126"/>
    </location>
</feature>
<dbReference type="GO" id="GO:0008138">
    <property type="term" value="F:protein tyrosine/serine/threonine phosphatase activity"/>
    <property type="evidence" value="ECO:0007669"/>
    <property type="project" value="InterPro"/>
</dbReference>
<feature type="region of interest" description="Disordered" evidence="2">
    <location>
        <begin position="560"/>
        <end position="594"/>
    </location>
</feature>
<accession>A0A9Q1F809</accession>
<dbReference type="PANTHER" id="PTHR45682:SF4">
    <property type="entry name" value="SERINE_THREONINE_TYROSINE-INTERACTING-LIKE PROTEIN 2"/>
    <property type="match status" value="1"/>
</dbReference>
<dbReference type="GO" id="GO:0005737">
    <property type="term" value="C:cytoplasm"/>
    <property type="evidence" value="ECO:0007669"/>
    <property type="project" value="TreeGrafter"/>
</dbReference>
<evidence type="ECO:0000313" key="5">
    <source>
        <dbReference type="EMBL" id="KAJ8352803.1"/>
    </source>
</evidence>
<reference evidence="5" key="1">
    <citation type="journal article" date="2023" name="Science">
        <title>Genome structures resolve the early diversification of teleost fishes.</title>
        <authorList>
            <person name="Parey E."/>
            <person name="Louis A."/>
            <person name="Montfort J."/>
            <person name="Bouchez O."/>
            <person name="Roques C."/>
            <person name="Iampietro C."/>
            <person name="Lluch J."/>
            <person name="Castinel A."/>
            <person name="Donnadieu C."/>
            <person name="Desvignes T."/>
            <person name="Floi Bucao C."/>
            <person name="Jouanno E."/>
            <person name="Wen M."/>
            <person name="Mejri S."/>
            <person name="Dirks R."/>
            <person name="Jansen H."/>
            <person name="Henkel C."/>
            <person name="Chen W.J."/>
            <person name="Zahm M."/>
            <person name="Cabau C."/>
            <person name="Klopp C."/>
            <person name="Thompson A.W."/>
            <person name="Robinson-Rechavi M."/>
            <person name="Braasch I."/>
            <person name="Lecointre G."/>
            <person name="Bobe J."/>
            <person name="Postlethwait J.H."/>
            <person name="Berthelot C."/>
            <person name="Roest Crollius H."/>
            <person name="Guiguen Y."/>
        </authorList>
    </citation>
    <scope>NUCLEOTIDE SEQUENCE</scope>
    <source>
        <strain evidence="5">WJC10195</strain>
    </source>
</reference>
<feature type="compositionally biased region" description="Basic and acidic residues" evidence="2">
    <location>
        <begin position="872"/>
        <end position="891"/>
    </location>
</feature>
<dbReference type="PRINTS" id="PR01908">
    <property type="entry name" value="ADSPHPHTASE"/>
</dbReference>
<evidence type="ECO:0000313" key="6">
    <source>
        <dbReference type="Proteomes" id="UP001152622"/>
    </source>
</evidence>
<dbReference type="Proteomes" id="UP001152622">
    <property type="component" value="Chromosome 8"/>
</dbReference>
<feature type="region of interest" description="Disordered" evidence="2">
    <location>
        <begin position="324"/>
        <end position="345"/>
    </location>
</feature>
<dbReference type="PRINTS" id="PR01909">
    <property type="entry name" value="ADSPHPHTASEA"/>
</dbReference>
<feature type="region of interest" description="Disordered" evidence="2">
    <location>
        <begin position="442"/>
        <end position="469"/>
    </location>
</feature>
<feature type="compositionally biased region" description="Polar residues" evidence="2">
    <location>
        <begin position="1071"/>
        <end position="1088"/>
    </location>
</feature>
<name>A0A9Q1F809_SYNKA</name>
<dbReference type="PANTHER" id="PTHR45682">
    <property type="entry name" value="AGAP008228-PA"/>
    <property type="match status" value="1"/>
</dbReference>
<dbReference type="InterPro" id="IPR000387">
    <property type="entry name" value="Tyr_Pase_dom"/>
</dbReference>
<evidence type="ECO:0000256" key="2">
    <source>
        <dbReference type="SAM" id="MobiDB-lite"/>
    </source>
</evidence>
<evidence type="ECO:0000259" key="4">
    <source>
        <dbReference type="PROSITE" id="PS50056"/>
    </source>
</evidence>
<sequence length="1177" mass="129929">MATHSDQENEADHVVPDDDIISVKSTSSNHLRCSSPSRCSVISGADTESIFMDPLNLTSLLTSKQNSNMDLQEEDSEVDLAEQMMVEDLYNCVKDMVDDTSPYNTPCVLDIQRALLKDRLEAPLNPVDEVWPSVFIAEKTVAVNKSRLKRMGITHVLNAAHGTGVYTGTDFYAGMNIQYHGIEVDDFPSADISPFLRTTAEFLDEALLTHKGKVLVDSVMGVSRSAVLVAAYLMIFHHMTVLEALLALRKKRPVCPNEGFLKQLRDLNESLLEERDEDANSDTLSQGSVIDALARREAGSIMGAQVHSILAEEQDGASVASTCVTSRDGRVPTLPGEGEEEEEEEDVGRLVKEWQQRNEKYQNEDWWQAQLMCEDEDEESVAGGRRRRPLPEDLESVTSADVRAVTEGVRRTRAESVTSASTDTSSCADMWKQRLKEIEEQAAARYKGRGQDDGSESGGGAREEDVESVISEPGSLYNFCKRNKETLTPLERWRVKRLQFGWNKKDAEAAGGAEEGEAQDAKAPSLEDVNMTAYQSWKLRQQKKLGEEDKDAIVELSRAQDSALARRRQRREEVLERSRRTLEESQSSCGWDTESTISGSTIPLSAFWQLAAGNSPVPPDDSASMLSAHSGRSSVSRARSARSSAPAPPQATPTPIMPLANIPGQGNPAVDLLSIQNWIANVVTETLIQKQGEMLMSGGSLPPSQAGSVLSLGPQSGPSRAGSVLSLGAHSRRPMDDDKASMLSGASYASGLSRGAGESVLSGGGTSGYSGYGSGRAKITKTSVPLYSLFQDQVDLRKLDSMDKEMKSEMRGKMASYELQKIAADNKRSTLFKKKKNKEESDEEAEDDSEATPKVTSKYSPARDSISVSARDSTRISARDSTRISPRDPARDPISVSARDYSREPARDSTRISARDPARDPISVSARDYSREPARDSTRISARDPARDSTRITARDGWDTPSAGSTGRFGSSTAERDKASSIDKWLNDIRAPSRYPQPDRAAPGEQAAEPEYGFSGRRTGSECSFQTEEEEYTPSTAAEEDFSSCSFRGNDTDPTSEVPYHSRRFPPATDPLSNGLKTPQSYRVQRSYTSEEEQEEEEREYGARRTLSRYQDDHAERRTGGGREEEGKEEEEVSSFINRCRQRSRTQVEEELDDDDVIGAWRRQQESKRRTYKDSDS</sequence>
<evidence type="ECO:0008006" key="7">
    <source>
        <dbReference type="Google" id="ProtNLM"/>
    </source>
</evidence>
<dbReference type="InterPro" id="IPR000340">
    <property type="entry name" value="Dual-sp_phosphatase_cat-dom"/>
</dbReference>
<organism evidence="5 6">
    <name type="scientific">Synaphobranchus kaupii</name>
    <name type="common">Kaup's arrowtooth eel</name>
    <dbReference type="NCBI Taxonomy" id="118154"/>
    <lineage>
        <taxon>Eukaryota</taxon>
        <taxon>Metazoa</taxon>
        <taxon>Chordata</taxon>
        <taxon>Craniata</taxon>
        <taxon>Vertebrata</taxon>
        <taxon>Euteleostomi</taxon>
        <taxon>Actinopterygii</taxon>
        <taxon>Neopterygii</taxon>
        <taxon>Teleostei</taxon>
        <taxon>Anguilliformes</taxon>
        <taxon>Synaphobranchidae</taxon>
        <taxon>Synaphobranchus</taxon>
    </lineage>
</organism>
<feature type="domain" description="Tyrosine-protein phosphatase" evidence="3">
    <location>
        <begin position="125"/>
        <end position="273"/>
    </location>
</feature>
<dbReference type="AlphaFoldDB" id="A0A9Q1F809"/>
<dbReference type="InterPro" id="IPR020405">
    <property type="entry name" value="Atypical_DUSP_subfamA"/>
</dbReference>
<feature type="compositionally biased region" description="Basic and acidic residues" evidence="2">
    <location>
        <begin position="974"/>
        <end position="987"/>
    </location>
</feature>
<proteinExistence type="inferred from homology"/>
<dbReference type="PROSITE" id="PS50056">
    <property type="entry name" value="TYR_PHOSPHATASE_2"/>
    <property type="match status" value="1"/>
</dbReference>
<feature type="compositionally biased region" description="Polar residues" evidence="2">
    <location>
        <begin position="1043"/>
        <end position="1055"/>
    </location>
</feature>
<keyword evidence="6" id="KW-1185">Reference proteome</keyword>
<feature type="compositionally biased region" description="Basic and acidic residues" evidence="2">
    <location>
        <begin position="900"/>
        <end position="919"/>
    </location>
</feature>
<dbReference type="OrthoDB" id="2017893at2759"/>